<dbReference type="SMART" id="SM00273">
    <property type="entry name" value="ENTH"/>
    <property type="match status" value="1"/>
</dbReference>
<dbReference type="FunFam" id="1.25.40.90:FF:000006">
    <property type="entry name" value="Clathrin interactor 1"/>
    <property type="match status" value="1"/>
</dbReference>
<evidence type="ECO:0000313" key="3">
    <source>
        <dbReference type="Ensembl" id="ENSTGEP00000011803.1"/>
    </source>
</evidence>
<dbReference type="GO" id="GO:0030276">
    <property type="term" value="F:clathrin binding"/>
    <property type="evidence" value="ECO:0007669"/>
    <property type="project" value="TreeGrafter"/>
</dbReference>
<dbReference type="GO" id="GO:0030125">
    <property type="term" value="C:clathrin vesicle coat"/>
    <property type="evidence" value="ECO:0007669"/>
    <property type="project" value="TreeGrafter"/>
</dbReference>
<accession>A0A8D2EXM9</accession>
<dbReference type="SUPFAM" id="SSF48464">
    <property type="entry name" value="ENTH/VHS domain"/>
    <property type="match status" value="1"/>
</dbReference>
<dbReference type="Gene3D" id="1.25.40.90">
    <property type="match status" value="1"/>
</dbReference>
<feature type="domain" description="ENTH" evidence="2">
    <location>
        <begin position="9"/>
        <end position="141"/>
    </location>
</feature>
<sequence>MAFTRQVKNFVKNYSDAEIKVREATSNDPWGPSSSLMLDISDLTFNTISLSEIMNMLWHRLNDHGKNWRHVYKSLTLMDYLIKNGSKKVVQHCREGFCNLQTLKDFQHIDEAGKDQGYYVREKSKQVITLLMDEQLLCKEREVACRTRQRTSYSMLFSKRPLGSSSSLTARTSAPTSDISASEKKCKLPKFGRLRNKKNVCKAELKQEHCQDLHLPTETMLSQETLPLKIHGWKSTEDLMTFSDDDPKLPLLATPPSIISPITCLSEAAEVCNLLGADAVPTVSENSPSGQTDVSLDKRSDGTLTNTVTENLLETPLEKQSAAEDLKTLTILPACWSSSKEEFISPNLRISKSDSTFHNQASVETLYLSPSFKIFDPAKETVINKAYQKPPQSSIQMDDKILKTTTWVSTASEGASSFSPLSMSSPDLASPEKSAHLLSPILAGPSFWTLSHQQLSSTSFKEEDKTTKLHHSFASRGPVSSDAEENDSLNLLGILPNNSDSAKKNVSHISSRHWGEFSTQNVDQFIPLSCSGFQSTKDFPREPEAENSISVLLREVKCAIARLHEDLSTVIQELNVINNHLKRMSQNSSQISQSSQAPQSSEGSSDQI</sequence>
<dbReference type="CDD" id="cd16990">
    <property type="entry name" value="ENTH_Epsin"/>
    <property type="match status" value="1"/>
</dbReference>
<reference evidence="3" key="3">
    <citation type="submission" date="2025-09" db="UniProtKB">
        <authorList>
            <consortium name="Ensembl"/>
        </authorList>
    </citation>
    <scope>IDENTIFICATION</scope>
</reference>
<dbReference type="Proteomes" id="UP000694411">
    <property type="component" value="Chromosome 10"/>
</dbReference>
<dbReference type="GO" id="GO:0006897">
    <property type="term" value="P:endocytosis"/>
    <property type="evidence" value="ECO:0007669"/>
    <property type="project" value="TreeGrafter"/>
</dbReference>
<dbReference type="PANTHER" id="PTHR12276">
    <property type="entry name" value="EPSIN/ENT-RELATED"/>
    <property type="match status" value="1"/>
</dbReference>
<proteinExistence type="predicted"/>
<evidence type="ECO:0000256" key="1">
    <source>
        <dbReference type="SAM" id="MobiDB-lite"/>
    </source>
</evidence>
<evidence type="ECO:0000313" key="4">
    <source>
        <dbReference type="Proteomes" id="UP000694411"/>
    </source>
</evidence>
<dbReference type="Ensembl" id="ENSTGET00000014186.1">
    <property type="protein sequence ID" value="ENSTGEP00000011803.1"/>
    <property type="gene ID" value="ENSTGEG00000009623.1"/>
</dbReference>
<dbReference type="RefSeq" id="XP_025255546.1">
    <property type="nucleotide sequence ID" value="XM_025399761.1"/>
</dbReference>
<protein>
    <submittedName>
        <fullName evidence="3">ENTH domain containing 1</fullName>
    </submittedName>
</protein>
<organism evidence="3 4">
    <name type="scientific">Theropithecus gelada</name>
    <name type="common">Gelada baboon</name>
    <dbReference type="NCBI Taxonomy" id="9565"/>
    <lineage>
        <taxon>Eukaryota</taxon>
        <taxon>Metazoa</taxon>
        <taxon>Chordata</taxon>
        <taxon>Craniata</taxon>
        <taxon>Vertebrata</taxon>
        <taxon>Euteleostomi</taxon>
        <taxon>Mammalia</taxon>
        <taxon>Eutheria</taxon>
        <taxon>Euarchontoglires</taxon>
        <taxon>Primates</taxon>
        <taxon>Haplorrhini</taxon>
        <taxon>Catarrhini</taxon>
        <taxon>Cercopithecidae</taxon>
        <taxon>Cercopithecinae</taxon>
        <taxon>Theropithecus</taxon>
    </lineage>
</organism>
<keyword evidence="4" id="KW-1185">Reference proteome</keyword>
<dbReference type="InterPro" id="IPR008942">
    <property type="entry name" value="ENTH_VHS"/>
</dbReference>
<reference evidence="3" key="2">
    <citation type="submission" date="2025-08" db="UniProtKB">
        <authorList>
            <consortium name="Ensembl"/>
        </authorList>
    </citation>
    <scope>IDENTIFICATION</scope>
</reference>
<dbReference type="PROSITE" id="PS50942">
    <property type="entry name" value="ENTH"/>
    <property type="match status" value="1"/>
</dbReference>
<feature type="region of interest" description="Disordered" evidence="1">
    <location>
        <begin position="585"/>
        <end position="608"/>
    </location>
</feature>
<dbReference type="PANTHER" id="PTHR12276:SF57">
    <property type="entry name" value="ENTH DOMAIN-CONTAINING PROTEIN 1"/>
    <property type="match status" value="1"/>
</dbReference>
<dbReference type="AlphaFoldDB" id="A0A8D2EXM9"/>
<reference evidence="3" key="1">
    <citation type="submission" date="2018-05" db="EMBL/GenBank/DDBJ databases">
        <title>Whole genome of Theropithecus gelada.</title>
        <authorList>
            <person name="Chiou K.L."/>
            <person name="Snyder-Mackler N."/>
        </authorList>
    </citation>
    <scope>NUCLEOTIDE SEQUENCE [LARGE SCALE GENOMIC DNA]</scope>
</reference>
<name>A0A8D2EXM9_THEGE</name>
<dbReference type="Pfam" id="PF01417">
    <property type="entry name" value="ENTH"/>
    <property type="match status" value="1"/>
</dbReference>
<evidence type="ECO:0000259" key="2">
    <source>
        <dbReference type="PROSITE" id="PS50942"/>
    </source>
</evidence>
<dbReference type="InterPro" id="IPR013809">
    <property type="entry name" value="ENTH"/>
</dbReference>
<dbReference type="GO" id="GO:0005768">
    <property type="term" value="C:endosome"/>
    <property type="evidence" value="ECO:0007669"/>
    <property type="project" value="TreeGrafter"/>
</dbReference>
<dbReference type="CTD" id="150350"/>
<dbReference type="GO" id="GO:0005543">
    <property type="term" value="F:phospholipid binding"/>
    <property type="evidence" value="ECO:0007669"/>
    <property type="project" value="TreeGrafter"/>
</dbReference>
<gene>
    <name evidence="3" type="primary">ENTHD1</name>
</gene>
<dbReference type="GO" id="GO:0005886">
    <property type="term" value="C:plasma membrane"/>
    <property type="evidence" value="ECO:0007669"/>
    <property type="project" value="TreeGrafter"/>
</dbReference>
<dbReference type="KEGG" id="tge:112633262"/>
<dbReference type="GeneID" id="112633262"/>